<dbReference type="PANTHER" id="PTHR37489:SF1">
    <property type="entry name" value="DUF3500 DOMAIN-CONTAINING PROTEIN"/>
    <property type="match status" value="1"/>
</dbReference>
<evidence type="ECO:0000313" key="1">
    <source>
        <dbReference type="EMBL" id="KAF3767034.1"/>
    </source>
</evidence>
<organism evidence="1 2">
    <name type="scientific">Cryphonectria parasitica (strain ATCC 38755 / EP155)</name>
    <dbReference type="NCBI Taxonomy" id="660469"/>
    <lineage>
        <taxon>Eukaryota</taxon>
        <taxon>Fungi</taxon>
        <taxon>Dikarya</taxon>
        <taxon>Ascomycota</taxon>
        <taxon>Pezizomycotina</taxon>
        <taxon>Sordariomycetes</taxon>
        <taxon>Sordariomycetidae</taxon>
        <taxon>Diaporthales</taxon>
        <taxon>Cryphonectriaceae</taxon>
        <taxon>Cryphonectria-Endothia species complex</taxon>
        <taxon>Cryphonectria</taxon>
    </lineage>
</organism>
<dbReference type="InterPro" id="IPR021889">
    <property type="entry name" value="DUF3500"/>
</dbReference>
<dbReference type="AlphaFoldDB" id="A0A9P4Y4Y5"/>
<accession>A0A9P4Y4Y5</accession>
<name>A0A9P4Y4Y5_CRYP1</name>
<reference evidence="1" key="1">
    <citation type="journal article" date="2020" name="Phytopathology">
        <title>Genome sequence of the chestnut blight fungus Cryphonectria parasitica EP155: A fundamental resource for an archetypical invasive plant pathogen.</title>
        <authorList>
            <person name="Crouch J.A."/>
            <person name="Dawe A."/>
            <person name="Aerts A."/>
            <person name="Barry K."/>
            <person name="Churchill A.C.L."/>
            <person name="Grimwood J."/>
            <person name="Hillman B."/>
            <person name="Milgroom M.G."/>
            <person name="Pangilinan J."/>
            <person name="Smith M."/>
            <person name="Salamov A."/>
            <person name="Schmutz J."/>
            <person name="Yadav J."/>
            <person name="Grigoriev I.V."/>
            <person name="Nuss D."/>
        </authorList>
    </citation>
    <scope>NUCLEOTIDE SEQUENCE</scope>
    <source>
        <strain evidence="1">EP155</strain>
    </source>
</reference>
<dbReference type="Pfam" id="PF12006">
    <property type="entry name" value="DUF3500"/>
    <property type="match status" value="1"/>
</dbReference>
<proteinExistence type="predicted"/>
<comment type="caution">
    <text evidence="1">The sequence shown here is derived from an EMBL/GenBank/DDBJ whole genome shotgun (WGS) entry which is preliminary data.</text>
</comment>
<dbReference type="PANTHER" id="PTHR37489">
    <property type="entry name" value="DUF3500 DOMAIN-CONTAINING PROTEIN"/>
    <property type="match status" value="1"/>
</dbReference>
<evidence type="ECO:0008006" key="3">
    <source>
        <dbReference type="Google" id="ProtNLM"/>
    </source>
</evidence>
<dbReference type="Proteomes" id="UP000803844">
    <property type="component" value="Unassembled WGS sequence"/>
</dbReference>
<gene>
    <name evidence="1" type="ORF">M406DRAFT_337913</name>
</gene>
<evidence type="ECO:0000313" key="2">
    <source>
        <dbReference type="Proteomes" id="UP000803844"/>
    </source>
</evidence>
<protein>
    <recommendedName>
        <fullName evidence="3">DUF3500 domain-containing protein</fullName>
    </recommendedName>
</protein>
<dbReference type="GeneID" id="63838433"/>
<keyword evidence="2" id="KW-1185">Reference proteome</keyword>
<dbReference type="OrthoDB" id="4539697at2759"/>
<dbReference type="EMBL" id="MU032346">
    <property type="protein sequence ID" value="KAF3767034.1"/>
    <property type="molecule type" value="Genomic_DNA"/>
</dbReference>
<dbReference type="RefSeq" id="XP_040777995.1">
    <property type="nucleotide sequence ID" value="XM_040921304.1"/>
</dbReference>
<sequence length="394" mass="45109">MQSSDTAVTHTEKRLRNNPFLAKKFLTLRERAQEPFRGVTTDGEVIPSLYNSDEDGDFDIEQAVTAGTRLLQQCSRDDQDKLLRPLDSSERRSWFNPEIYFFHYGLRLDEIEQPLRDAVFSLMEATLSPAGYDKALKAMRVNHFLGEICHLPLVLNQYSYNFVLFEQPSPDTPWGWMLSGHHLCLSAFLHKSQVIISPTFTGAEPNSIDDGPWKGTTLLSPEQDLGLLFMRRLPLDMQKKAQIFKTMGPPEIPESRWDLADQRHLCGAFQDNRVVPYEGVCLAGLLDNDAAATVDLLLDIVDQFHLYLPATARRNRLQQVRRHIRDTYFCWIGGFGDGDAFYYRIQSPVIVCEFDHHAGVFLTNEEPARFHIHTITRMPNGGDYGFAILEQLER</sequence>